<evidence type="ECO:0000256" key="3">
    <source>
        <dbReference type="ARBA" id="ARBA00022989"/>
    </source>
</evidence>
<evidence type="ECO:0000256" key="6">
    <source>
        <dbReference type="SAM" id="Phobius"/>
    </source>
</evidence>
<dbReference type="Pfam" id="PF03006">
    <property type="entry name" value="HlyIII"/>
    <property type="match status" value="1"/>
</dbReference>
<reference evidence="7 8" key="1">
    <citation type="submission" date="2019-02" db="EMBL/GenBank/DDBJ databases">
        <title>Deep-cultivation of Planctomycetes and their phenomic and genomic characterization uncovers novel biology.</title>
        <authorList>
            <person name="Wiegand S."/>
            <person name="Jogler M."/>
            <person name="Boedeker C."/>
            <person name="Pinto D."/>
            <person name="Vollmers J."/>
            <person name="Rivas-Marin E."/>
            <person name="Kohn T."/>
            <person name="Peeters S.H."/>
            <person name="Heuer A."/>
            <person name="Rast P."/>
            <person name="Oberbeckmann S."/>
            <person name="Bunk B."/>
            <person name="Jeske O."/>
            <person name="Meyerdierks A."/>
            <person name="Storesund J.E."/>
            <person name="Kallscheuer N."/>
            <person name="Luecker S."/>
            <person name="Lage O.M."/>
            <person name="Pohl T."/>
            <person name="Merkel B.J."/>
            <person name="Hornburger P."/>
            <person name="Mueller R.-W."/>
            <person name="Bruemmer F."/>
            <person name="Labrenz M."/>
            <person name="Spormann A.M."/>
            <person name="Op Den Camp H."/>
            <person name="Overmann J."/>
            <person name="Amann R."/>
            <person name="Jetten M.S.M."/>
            <person name="Mascher T."/>
            <person name="Medema M.H."/>
            <person name="Devos D.P."/>
            <person name="Kaster A.-K."/>
            <person name="Ovreas L."/>
            <person name="Rohde M."/>
            <person name="Galperin M.Y."/>
            <person name="Jogler C."/>
        </authorList>
    </citation>
    <scope>NUCLEOTIDE SEQUENCE [LARGE SCALE GENOMIC DNA]</scope>
    <source>
        <strain evidence="7 8">Pla22</strain>
    </source>
</reference>
<evidence type="ECO:0000256" key="2">
    <source>
        <dbReference type="ARBA" id="ARBA00022692"/>
    </source>
</evidence>
<feature type="transmembrane region" description="Helical" evidence="6">
    <location>
        <begin position="205"/>
        <end position="225"/>
    </location>
</feature>
<keyword evidence="5" id="KW-0862">Zinc</keyword>
<dbReference type="PANTHER" id="PTHR20855">
    <property type="entry name" value="ADIPOR/PROGESTIN RECEPTOR-RELATED"/>
    <property type="match status" value="1"/>
</dbReference>
<feature type="transmembrane region" description="Helical" evidence="6">
    <location>
        <begin position="124"/>
        <end position="142"/>
    </location>
</feature>
<feature type="binding site" evidence="5">
    <location>
        <position position="82"/>
    </location>
    <ligand>
        <name>Zn(2+)</name>
        <dbReference type="ChEBI" id="CHEBI:29105"/>
    </ligand>
</feature>
<dbReference type="GO" id="GO:0046872">
    <property type="term" value="F:metal ion binding"/>
    <property type="evidence" value="ECO:0007669"/>
    <property type="project" value="UniProtKB-KW"/>
</dbReference>
<sequence>MPTDQASPLIELERVDEFGEPPWQAGQEWANAITHGIAAIATLVLGYFLVLRAQQESTGMAIACAAYIASVFGTFFFSTLSHLVKPSPLLNVLRSWDQAMIYAMISGTYTPIVYRFATDGTRTWLLWAIWIAAGAGFFHKVAMKHRVNSSGTISYLLLGWLPAIPLFGQVPSVVVTWMFIGGIFYTLGVVLLVNDRKVRYLHAGWHLMVMTAAFSHYWTIFNHVAPATLTP</sequence>
<feature type="transmembrane region" description="Helical" evidence="6">
    <location>
        <begin position="174"/>
        <end position="193"/>
    </location>
</feature>
<name>A0A5C5WSZ9_9BACT</name>
<evidence type="ECO:0000313" key="8">
    <source>
        <dbReference type="Proteomes" id="UP000316598"/>
    </source>
</evidence>
<dbReference type="AlphaFoldDB" id="A0A5C5WSZ9"/>
<evidence type="ECO:0000313" key="7">
    <source>
        <dbReference type="EMBL" id="TWT53638.1"/>
    </source>
</evidence>
<dbReference type="Proteomes" id="UP000316598">
    <property type="component" value="Unassembled WGS sequence"/>
</dbReference>
<evidence type="ECO:0000256" key="4">
    <source>
        <dbReference type="ARBA" id="ARBA00023136"/>
    </source>
</evidence>
<protein>
    <submittedName>
        <fullName evidence="7">Hemolysin-III related</fullName>
    </submittedName>
</protein>
<comment type="caution">
    <text evidence="7">The sequence shown here is derived from an EMBL/GenBank/DDBJ whole genome shotgun (WGS) entry which is preliminary data.</text>
</comment>
<comment type="subcellular location">
    <subcellularLocation>
        <location evidence="1">Membrane</location>
        <topology evidence="1">Multi-pass membrane protein</topology>
    </subcellularLocation>
</comment>
<dbReference type="RefSeq" id="WP_165440537.1">
    <property type="nucleotide sequence ID" value="NZ_SJPI01000001.1"/>
</dbReference>
<dbReference type="GO" id="GO:0016020">
    <property type="term" value="C:membrane"/>
    <property type="evidence" value="ECO:0007669"/>
    <property type="project" value="UniProtKB-SubCell"/>
</dbReference>
<keyword evidence="8" id="KW-1185">Reference proteome</keyword>
<dbReference type="InterPro" id="IPR004254">
    <property type="entry name" value="AdipoR/HlyIII-related"/>
</dbReference>
<keyword evidence="4 6" id="KW-0472">Membrane</keyword>
<keyword evidence="2 6" id="KW-0812">Transmembrane</keyword>
<keyword evidence="3 6" id="KW-1133">Transmembrane helix</keyword>
<keyword evidence="5" id="KW-0479">Metal-binding</keyword>
<proteinExistence type="predicted"/>
<feature type="transmembrane region" description="Helical" evidence="6">
    <location>
        <begin position="29"/>
        <end position="50"/>
    </location>
</feature>
<feature type="binding site" evidence="5">
    <location>
        <position position="206"/>
    </location>
    <ligand>
        <name>Zn(2+)</name>
        <dbReference type="ChEBI" id="CHEBI:29105"/>
    </ligand>
</feature>
<feature type="binding site" evidence="5">
    <location>
        <position position="202"/>
    </location>
    <ligand>
        <name>Zn(2+)</name>
        <dbReference type="ChEBI" id="CHEBI:29105"/>
    </ligand>
</feature>
<accession>A0A5C5WSZ9</accession>
<organism evidence="7 8">
    <name type="scientific">Rubripirellula amarantea</name>
    <dbReference type="NCBI Taxonomy" id="2527999"/>
    <lineage>
        <taxon>Bacteria</taxon>
        <taxon>Pseudomonadati</taxon>
        <taxon>Planctomycetota</taxon>
        <taxon>Planctomycetia</taxon>
        <taxon>Pirellulales</taxon>
        <taxon>Pirellulaceae</taxon>
        <taxon>Rubripirellula</taxon>
    </lineage>
</organism>
<feature type="transmembrane region" description="Helical" evidence="6">
    <location>
        <begin position="62"/>
        <end position="84"/>
    </location>
</feature>
<dbReference type="PANTHER" id="PTHR20855:SF3">
    <property type="entry name" value="LD03007P"/>
    <property type="match status" value="1"/>
</dbReference>
<gene>
    <name evidence="7" type="ORF">Pla22_12680</name>
</gene>
<evidence type="ECO:0000256" key="5">
    <source>
        <dbReference type="PIRSR" id="PIRSR604254-1"/>
    </source>
</evidence>
<evidence type="ECO:0000256" key="1">
    <source>
        <dbReference type="ARBA" id="ARBA00004141"/>
    </source>
</evidence>
<dbReference type="EMBL" id="SJPI01000001">
    <property type="protein sequence ID" value="TWT53638.1"/>
    <property type="molecule type" value="Genomic_DNA"/>
</dbReference>